<evidence type="ECO:0000313" key="2">
    <source>
        <dbReference type="Proteomes" id="UP000275408"/>
    </source>
</evidence>
<keyword evidence="2" id="KW-1185">Reference proteome</keyword>
<dbReference type="EMBL" id="RCHS01000537">
    <property type="protein sequence ID" value="RMX58335.1"/>
    <property type="molecule type" value="Genomic_DNA"/>
</dbReference>
<organism evidence="1 2">
    <name type="scientific">Pocillopora damicornis</name>
    <name type="common">Cauliflower coral</name>
    <name type="synonym">Millepora damicornis</name>
    <dbReference type="NCBI Taxonomy" id="46731"/>
    <lineage>
        <taxon>Eukaryota</taxon>
        <taxon>Metazoa</taxon>
        <taxon>Cnidaria</taxon>
        <taxon>Anthozoa</taxon>
        <taxon>Hexacorallia</taxon>
        <taxon>Scleractinia</taxon>
        <taxon>Astrocoeniina</taxon>
        <taxon>Pocilloporidae</taxon>
        <taxon>Pocillopora</taxon>
    </lineage>
</organism>
<sequence length="141" mass="15767">MSVGVNKFSKAKTKNNTNTNSKIKLSSLFEAFTIGVFRYLMKIAKQRVVKHRPSAAVHVTIRAEISLHFKLFSGRSIHCVLSLLGFSLSEHWEQLEEIPSELMVPIGQSTHSQQQEDLVTFLSPGLQSLEQIDEGMPSNPS</sequence>
<dbReference type="Proteomes" id="UP000275408">
    <property type="component" value="Unassembled WGS sequence"/>
</dbReference>
<dbReference type="AlphaFoldDB" id="A0A3M6UXF2"/>
<name>A0A3M6UXF2_POCDA</name>
<comment type="caution">
    <text evidence="1">The sequence shown here is derived from an EMBL/GenBank/DDBJ whole genome shotgun (WGS) entry which is preliminary data.</text>
</comment>
<reference evidence="1 2" key="1">
    <citation type="journal article" date="2018" name="Sci. Rep.">
        <title>Comparative analysis of the Pocillopora damicornis genome highlights role of immune system in coral evolution.</title>
        <authorList>
            <person name="Cunning R."/>
            <person name="Bay R.A."/>
            <person name="Gillette P."/>
            <person name="Baker A.C."/>
            <person name="Traylor-Knowles N."/>
        </authorList>
    </citation>
    <scope>NUCLEOTIDE SEQUENCE [LARGE SCALE GENOMIC DNA]</scope>
    <source>
        <strain evidence="1">RSMAS</strain>
        <tissue evidence="1">Whole animal</tissue>
    </source>
</reference>
<proteinExistence type="predicted"/>
<protein>
    <submittedName>
        <fullName evidence="1">Uncharacterized protein</fullName>
    </submittedName>
</protein>
<evidence type="ECO:0000313" key="1">
    <source>
        <dbReference type="EMBL" id="RMX58335.1"/>
    </source>
</evidence>
<accession>A0A3M6UXF2</accession>
<gene>
    <name evidence="1" type="ORF">pdam_00000193</name>
</gene>